<dbReference type="Proteomes" id="UP001244341">
    <property type="component" value="Chromosome 2b"/>
</dbReference>
<organism evidence="2 3">
    <name type="scientific">Tetradesmus obliquus</name>
    <name type="common">Green alga</name>
    <name type="synonym">Acutodesmus obliquus</name>
    <dbReference type="NCBI Taxonomy" id="3088"/>
    <lineage>
        <taxon>Eukaryota</taxon>
        <taxon>Viridiplantae</taxon>
        <taxon>Chlorophyta</taxon>
        <taxon>core chlorophytes</taxon>
        <taxon>Chlorophyceae</taxon>
        <taxon>CS clade</taxon>
        <taxon>Sphaeropleales</taxon>
        <taxon>Scenedesmaceae</taxon>
        <taxon>Tetradesmus</taxon>
    </lineage>
</organism>
<protein>
    <submittedName>
        <fullName evidence="2">Uncharacterized protein</fullName>
    </submittedName>
</protein>
<proteinExistence type="predicted"/>
<gene>
    <name evidence="2" type="ORF">OEZ85_010344</name>
</gene>
<sequence>MGWHSDDDAKGKKPAKKPNLPPSAMVANRLLQQAASQVSPELAEQLRQHVLAQVEAAALLAAAAGTPFDMAATIHQLLPDLAQQVQQACVESVSCKAAAAAIASVTSAQHNGSAGLSAEAITAVATEAAACAGRAVAFDTSLTMSGYQLAAGSGSSSCMAECCFVATLLVL</sequence>
<dbReference type="EMBL" id="CP126209">
    <property type="protein sequence ID" value="WIA10137.1"/>
    <property type="molecule type" value="Genomic_DNA"/>
</dbReference>
<feature type="compositionally biased region" description="Basic and acidic residues" evidence="1">
    <location>
        <begin position="1"/>
        <end position="11"/>
    </location>
</feature>
<feature type="region of interest" description="Disordered" evidence="1">
    <location>
        <begin position="1"/>
        <end position="22"/>
    </location>
</feature>
<accession>A0ABY8TMC9</accession>
<evidence type="ECO:0000313" key="3">
    <source>
        <dbReference type="Proteomes" id="UP001244341"/>
    </source>
</evidence>
<keyword evidence="3" id="KW-1185">Reference proteome</keyword>
<name>A0ABY8TMC9_TETOB</name>
<reference evidence="2 3" key="1">
    <citation type="submission" date="2023-05" db="EMBL/GenBank/DDBJ databases">
        <title>A 100% complete, gapless, phased diploid assembly of the Scenedesmus obliquus UTEX 3031 genome.</title>
        <authorList>
            <person name="Biondi T.C."/>
            <person name="Hanschen E.R."/>
            <person name="Kwon T."/>
            <person name="Eng W."/>
            <person name="Kruse C.P.S."/>
            <person name="Koehler S.I."/>
            <person name="Kunde Y."/>
            <person name="Gleasner C.D."/>
            <person name="You Mak K.T."/>
            <person name="Polle J."/>
            <person name="Hovde B.T."/>
            <person name="Starkenburg S.R."/>
        </authorList>
    </citation>
    <scope>NUCLEOTIDE SEQUENCE [LARGE SCALE GENOMIC DNA]</scope>
    <source>
        <strain evidence="2 3">DOE0152z</strain>
    </source>
</reference>
<evidence type="ECO:0000256" key="1">
    <source>
        <dbReference type="SAM" id="MobiDB-lite"/>
    </source>
</evidence>
<evidence type="ECO:0000313" key="2">
    <source>
        <dbReference type="EMBL" id="WIA10137.1"/>
    </source>
</evidence>